<name>A0A433RYH0_9BACL</name>
<keyword evidence="4" id="KW-1185">Reference proteome</keyword>
<dbReference type="OrthoDB" id="27330at2"/>
<comment type="similarity">
    <text evidence="1">Belongs to the LytR/CpsA/Psr (LCP) family.</text>
</comment>
<evidence type="ECO:0000256" key="1">
    <source>
        <dbReference type="ARBA" id="ARBA00006068"/>
    </source>
</evidence>
<evidence type="ECO:0000313" key="4">
    <source>
        <dbReference type="Proteomes" id="UP000288623"/>
    </source>
</evidence>
<organism evidence="3 4">
    <name type="scientific">Candidatus Kurthia intestinigallinarum</name>
    <dbReference type="NCBI Taxonomy" id="1562256"/>
    <lineage>
        <taxon>Bacteria</taxon>
        <taxon>Bacillati</taxon>
        <taxon>Bacillota</taxon>
        <taxon>Bacilli</taxon>
        <taxon>Bacillales</taxon>
        <taxon>Caryophanaceae</taxon>
        <taxon>Kurthia</taxon>
    </lineage>
</organism>
<proteinExistence type="inferred from homology"/>
<comment type="caution">
    <text evidence="3">The sequence shown here is derived from an EMBL/GenBank/DDBJ whole genome shotgun (WGS) entry which is preliminary data.</text>
</comment>
<feature type="domain" description="Cell envelope-related transcriptional attenuator" evidence="2">
    <location>
        <begin position="88"/>
        <end position="231"/>
    </location>
</feature>
<dbReference type="InterPro" id="IPR050922">
    <property type="entry name" value="LytR/CpsA/Psr_CW_biosynth"/>
</dbReference>
<evidence type="ECO:0000313" key="3">
    <source>
        <dbReference type="EMBL" id="RUS58323.1"/>
    </source>
</evidence>
<dbReference type="RefSeq" id="WP_158620927.1">
    <property type="nucleotide sequence ID" value="NZ_JTFC01000005.1"/>
</dbReference>
<reference evidence="3 4" key="1">
    <citation type="submission" date="2014-11" db="EMBL/GenBank/DDBJ databases">
        <title>Genome sequence and analysis of novel Kurthia sp.</title>
        <authorList>
            <person name="Lawson J.N."/>
            <person name="Gonzalez J.E."/>
            <person name="Rinauldi L."/>
            <person name="Xuan Z."/>
            <person name="Firman A."/>
            <person name="Shaddox L."/>
            <person name="Trudeau A."/>
            <person name="Shah S."/>
            <person name="Reiman D."/>
        </authorList>
    </citation>
    <scope>NUCLEOTIDE SEQUENCE [LARGE SCALE GENOMIC DNA]</scope>
    <source>
        <strain evidence="3 4">3B1D</strain>
    </source>
</reference>
<protein>
    <recommendedName>
        <fullName evidence="2">Cell envelope-related transcriptional attenuator domain-containing protein</fullName>
    </recommendedName>
</protein>
<accession>A0A433RYH0</accession>
<evidence type="ECO:0000259" key="2">
    <source>
        <dbReference type="Pfam" id="PF03816"/>
    </source>
</evidence>
<dbReference type="EMBL" id="JTFC01000005">
    <property type="protein sequence ID" value="RUS58323.1"/>
    <property type="molecule type" value="Genomic_DNA"/>
</dbReference>
<dbReference type="NCBIfam" id="TIGR00350">
    <property type="entry name" value="lytR_cpsA_psr"/>
    <property type="match status" value="1"/>
</dbReference>
<dbReference type="PANTHER" id="PTHR33392">
    <property type="entry name" value="POLYISOPRENYL-TEICHOIC ACID--PEPTIDOGLYCAN TEICHOIC ACID TRANSFERASE TAGU"/>
    <property type="match status" value="1"/>
</dbReference>
<gene>
    <name evidence="3" type="ORF">QI30_01000</name>
</gene>
<dbReference type="InterPro" id="IPR004474">
    <property type="entry name" value="LytR_CpsA_psr"/>
</dbReference>
<dbReference type="PANTHER" id="PTHR33392:SF6">
    <property type="entry name" value="POLYISOPRENYL-TEICHOIC ACID--PEPTIDOGLYCAN TEICHOIC ACID TRANSFERASE TAGU"/>
    <property type="match status" value="1"/>
</dbReference>
<dbReference type="Gene3D" id="3.40.630.190">
    <property type="entry name" value="LCP protein"/>
    <property type="match status" value="1"/>
</dbReference>
<sequence>MSVKKDKKYQFFNFKKIIWVLVTILLLLTIAASYTYSKVKSAQDSYQKTKIVYETKERKTPSNEIVKGSKPISLLLLGVDERENDSGRSDTMITVTLNPDKRSAKLISIPRDSYVEIAGKEKFDKINHAYAYAGIEGASKTVEQLFSIPIDYVVKINMDGVVDLVDLMGGVTVNNPKAFSSHGKDFKKGEITLDGESTLEYIRMRKSDPDGDFGRQNRQRAVLVGLAEQLKSAETIKKFDNLLIVMKHNMQTNIPMDQLNTLRKNYLTTIEKTEQLSLNEGTDMKKKGIYYYKLNTKQLEEVKDALNKHLELQ</sequence>
<dbReference type="Pfam" id="PF03816">
    <property type="entry name" value="LytR_cpsA_psr"/>
    <property type="match status" value="1"/>
</dbReference>
<dbReference type="Proteomes" id="UP000288623">
    <property type="component" value="Unassembled WGS sequence"/>
</dbReference>
<dbReference type="AlphaFoldDB" id="A0A433RYH0"/>